<proteinExistence type="predicted"/>
<sequence>MSDADCAGLNRKAMSVIRLSLTKNIVFNILKELEDIEGNYGSVTLKGVKVVPSLKKKWVSVRQLVKEGHDVTFRDRQWKVLKENLVMAHRRKREGRAAEVQNQTDELDEGRTAKEIRRTGFLNSFNFEPFFCASSSNLRIFSRCLVFPGSATVWYHLVKMFVWLEMQTRQ</sequence>
<keyword evidence="2" id="KW-1185">Reference proteome</keyword>
<reference evidence="1 2" key="1">
    <citation type="submission" date="2018-04" db="EMBL/GenBank/DDBJ databases">
        <authorList>
            <person name="Vogel A."/>
        </authorList>
    </citation>
    <scope>NUCLEOTIDE SEQUENCE [LARGE SCALE GENOMIC DNA]</scope>
</reference>
<organism evidence="1 2">
    <name type="scientific">Cuscuta campestris</name>
    <dbReference type="NCBI Taxonomy" id="132261"/>
    <lineage>
        <taxon>Eukaryota</taxon>
        <taxon>Viridiplantae</taxon>
        <taxon>Streptophyta</taxon>
        <taxon>Embryophyta</taxon>
        <taxon>Tracheophyta</taxon>
        <taxon>Spermatophyta</taxon>
        <taxon>Magnoliopsida</taxon>
        <taxon>eudicotyledons</taxon>
        <taxon>Gunneridae</taxon>
        <taxon>Pentapetalae</taxon>
        <taxon>asterids</taxon>
        <taxon>lamiids</taxon>
        <taxon>Solanales</taxon>
        <taxon>Convolvulaceae</taxon>
        <taxon>Cuscuteae</taxon>
        <taxon>Cuscuta</taxon>
        <taxon>Cuscuta subgen. Grammica</taxon>
        <taxon>Cuscuta sect. Cleistogrammica</taxon>
    </lineage>
</organism>
<evidence type="ECO:0000313" key="1">
    <source>
        <dbReference type="EMBL" id="VFQ95917.1"/>
    </source>
</evidence>
<dbReference type="EMBL" id="OOIL02005823">
    <property type="protein sequence ID" value="VFQ95917.1"/>
    <property type="molecule type" value="Genomic_DNA"/>
</dbReference>
<dbReference type="AlphaFoldDB" id="A0A484N5P1"/>
<evidence type="ECO:0000313" key="2">
    <source>
        <dbReference type="Proteomes" id="UP000595140"/>
    </source>
</evidence>
<protein>
    <submittedName>
        <fullName evidence="1">Uncharacterized protein</fullName>
    </submittedName>
</protein>
<dbReference type="Proteomes" id="UP000595140">
    <property type="component" value="Unassembled WGS sequence"/>
</dbReference>
<gene>
    <name evidence="1" type="ORF">CCAM_LOCUS37693</name>
</gene>
<name>A0A484N5P1_9ASTE</name>
<accession>A0A484N5P1</accession>